<dbReference type="RefSeq" id="WP_015529745.1">
    <property type="nucleotide sequence ID" value="NC_021015.1"/>
</dbReference>
<feature type="active site" description="Proton donor" evidence="1">
    <location>
        <position position="135"/>
    </location>
</feature>
<dbReference type="GO" id="GO:0005829">
    <property type="term" value="C:cytosol"/>
    <property type="evidence" value="ECO:0007669"/>
    <property type="project" value="TreeGrafter"/>
</dbReference>
<dbReference type="PANTHER" id="PTHR21047">
    <property type="entry name" value="DTDP-6-DEOXY-D-GLUCOSE-3,5 EPIMERASE"/>
    <property type="match status" value="1"/>
</dbReference>
<dbReference type="Proteomes" id="UP000008956">
    <property type="component" value="Chromosome"/>
</dbReference>
<reference evidence="4 5" key="1">
    <citation type="submission" date="2010-03" db="EMBL/GenBank/DDBJ databases">
        <title>The genome sequence of Ruminococcus torques L2-14.</title>
        <authorList>
            <consortium name="metaHIT consortium -- http://www.metahit.eu/"/>
            <person name="Pajon A."/>
            <person name="Turner K."/>
            <person name="Parkhill J."/>
            <person name="Duncan S."/>
            <person name="Flint H."/>
        </authorList>
    </citation>
    <scope>NUCLEOTIDE SEQUENCE [LARGE SCALE GENOMIC DNA]</scope>
    <source>
        <strain evidence="4 5">L2-14</strain>
    </source>
</reference>
<dbReference type="GO" id="GO:0019305">
    <property type="term" value="P:dTDP-rhamnose biosynthetic process"/>
    <property type="evidence" value="ECO:0007669"/>
    <property type="project" value="UniProtKB-UniRule"/>
</dbReference>
<dbReference type="InterPro" id="IPR000888">
    <property type="entry name" value="RmlC-like"/>
</dbReference>
<evidence type="ECO:0000256" key="3">
    <source>
        <dbReference type="RuleBase" id="RU364069"/>
    </source>
</evidence>
<dbReference type="GO" id="GO:0008830">
    <property type="term" value="F:dTDP-4-dehydrorhamnose 3,5-epimerase activity"/>
    <property type="evidence" value="ECO:0007669"/>
    <property type="project" value="UniProtKB-UniRule"/>
</dbReference>
<sequence length="202" mass="22872">MGQITVEKNVGGIEGLCVITPAVHGDARGYFMETYNENDMKEAGIDIKFVQDNQSMSTKGVLRGLHFQKQYPQCKLVRTVRGSVFDVAVDLRLGSETYGKWYGVELTEENKKQFLIPKGFAHGFLVLSEIAEFCYKCDDFYHPNDEGGMAWNDPEMGIEWPQVKGEYLGNALAEGYELEDGTKLNLSEKDQKWLGLKDTFKF</sequence>
<dbReference type="Pfam" id="PF00908">
    <property type="entry name" value="dTDP_sugar_isom"/>
    <property type="match status" value="1"/>
</dbReference>
<comment type="similarity">
    <text evidence="3">Belongs to the dTDP-4-dehydrorhamnose 3,5-epimerase family.</text>
</comment>
<dbReference type="NCBIfam" id="TIGR01221">
    <property type="entry name" value="rmlC"/>
    <property type="match status" value="1"/>
</dbReference>
<evidence type="ECO:0000313" key="5">
    <source>
        <dbReference type="Proteomes" id="UP000008956"/>
    </source>
</evidence>
<dbReference type="InterPro" id="IPR011051">
    <property type="entry name" value="RmlC_Cupin_sf"/>
</dbReference>
<accession>D4LZF7</accession>
<dbReference type="AlphaFoldDB" id="D4LZF7"/>
<evidence type="ECO:0000256" key="1">
    <source>
        <dbReference type="PIRSR" id="PIRSR600888-1"/>
    </source>
</evidence>
<gene>
    <name evidence="4" type="ORF">RTO_27100</name>
</gene>
<dbReference type="EMBL" id="FP929055">
    <property type="protein sequence ID" value="CBL27167.1"/>
    <property type="molecule type" value="Genomic_DNA"/>
</dbReference>
<reference evidence="4 5" key="2">
    <citation type="submission" date="2010-03" db="EMBL/GenBank/DDBJ databases">
        <authorList>
            <person name="Pajon A."/>
        </authorList>
    </citation>
    <scope>NUCLEOTIDE SEQUENCE [LARGE SCALE GENOMIC DNA]</scope>
    <source>
        <strain evidence="4 5">L2-14</strain>
    </source>
</reference>
<name>D4LZF7_9FIRM</name>
<dbReference type="CDD" id="cd00438">
    <property type="entry name" value="cupin_RmlC"/>
    <property type="match status" value="1"/>
</dbReference>
<dbReference type="HOGENOM" id="CLU_090940_1_1_9"/>
<proteinExistence type="inferred from homology"/>
<evidence type="ECO:0000256" key="2">
    <source>
        <dbReference type="PIRSR" id="PIRSR600888-3"/>
    </source>
</evidence>
<dbReference type="KEGG" id="rto:RTO_27100"/>
<comment type="catalytic activity">
    <reaction evidence="3">
        <text>dTDP-4-dehydro-6-deoxy-alpha-D-glucose = dTDP-4-dehydro-beta-L-rhamnose</text>
        <dbReference type="Rhea" id="RHEA:16969"/>
        <dbReference type="ChEBI" id="CHEBI:57649"/>
        <dbReference type="ChEBI" id="CHEBI:62830"/>
        <dbReference type="EC" id="5.1.3.13"/>
    </reaction>
</comment>
<evidence type="ECO:0000313" key="4">
    <source>
        <dbReference type="EMBL" id="CBL27167.1"/>
    </source>
</evidence>
<dbReference type="GO" id="GO:0000271">
    <property type="term" value="P:polysaccharide biosynthetic process"/>
    <property type="evidence" value="ECO:0007669"/>
    <property type="project" value="TreeGrafter"/>
</dbReference>
<feature type="site" description="Participates in a stacking interaction with the thymidine ring of dTDP-4-oxo-6-deoxyglucose" evidence="2">
    <location>
        <position position="141"/>
    </location>
</feature>
<dbReference type="EC" id="5.1.3.13" evidence="3"/>
<dbReference type="SUPFAM" id="SSF51182">
    <property type="entry name" value="RmlC-like cupins"/>
    <property type="match status" value="1"/>
</dbReference>
<comment type="pathway">
    <text evidence="3">Carbohydrate biosynthesis; dTDP-L-rhamnose biosynthesis.</text>
</comment>
<keyword evidence="3 4" id="KW-0413">Isomerase</keyword>
<comment type="function">
    <text evidence="3">Catalyzes the epimerization of the C3' and C5'positions of dTDP-6-deoxy-D-xylo-4-hexulose, forming dTDP-6-deoxy-L-lyxo-4-hexulose.</text>
</comment>
<organism evidence="4 5">
    <name type="scientific">[Ruminococcus] torques L2-14</name>
    <dbReference type="NCBI Taxonomy" id="657313"/>
    <lineage>
        <taxon>Bacteria</taxon>
        <taxon>Bacillati</taxon>
        <taxon>Bacillota</taxon>
        <taxon>Clostridia</taxon>
        <taxon>Lachnospirales</taxon>
        <taxon>Lachnospiraceae</taxon>
        <taxon>Mediterraneibacter</taxon>
    </lineage>
</organism>
<comment type="subunit">
    <text evidence="3">Homodimer.</text>
</comment>
<feature type="active site" description="Proton acceptor" evidence="1">
    <location>
        <position position="66"/>
    </location>
</feature>
<dbReference type="InterPro" id="IPR014710">
    <property type="entry name" value="RmlC-like_jellyroll"/>
</dbReference>
<dbReference type="UniPathway" id="UPA00124"/>
<dbReference type="PANTHER" id="PTHR21047:SF2">
    <property type="entry name" value="THYMIDINE DIPHOSPHO-4-KETO-RHAMNOSE 3,5-EPIMERASE"/>
    <property type="match status" value="1"/>
</dbReference>
<protein>
    <recommendedName>
        <fullName evidence="3">dTDP-4-dehydrorhamnose 3,5-epimerase</fullName>
        <ecNumber evidence="3">5.1.3.13</ecNumber>
    </recommendedName>
    <alternativeName>
        <fullName evidence="3">Thymidine diphospho-4-keto-rhamnose 3,5-epimerase</fullName>
    </alternativeName>
</protein>
<dbReference type="PATRIC" id="fig|657313.3.peg.2588"/>
<dbReference type="Gene3D" id="2.60.120.10">
    <property type="entry name" value="Jelly Rolls"/>
    <property type="match status" value="1"/>
</dbReference>